<proteinExistence type="predicted"/>
<dbReference type="OrthoDB" id="6158291at2"/>
<dbReference type="AlphaFoldDB" id="A0A433J2W6"/>
<organism evidence="3 4">
    <name type="scientific">Azospirillum doebereinerae</name>
    <dbReference type="NCBI Taxonomy" id="92933"/>
    <lineage>
        <taxon>Bacteria</taxon>
        <taxon>Pseudomonadati</taxon>
        <taxon>Pseudomonadota</taxon>
        <taxon>Alphaproteobacteria</taxon>
        <taxon>Rhodospirillales</taxon>
        <taxon>Azospirillaceae</taxon>
        <taxon>Azospirillum</taxon>
    </lineage>
</organism>
<reference evidence="3 4" key="1">
    <citation type="submission" date="2018-12" db="EMBL/GenBank/DDBJ databases">
        <authorList>
            <person name="Yang Y."/>
        </authorList>
    </citation>
    <scope>NUCLEOTIDE SEQUENCE [LARGE SCALE GENOMIC DNA]</scope>
    <source>
        <strain evidence="3 4">GSF71</strain>
    </source>
</reference>
<evidence type="ECO:0000313" key="4">
    <source>
        <dbReference type="Proteomes" id="UP000280346"/>
    </source>
</evidence>
<dbReference type="EMBL" id="RZIJ01000024">
    <property type="protein sequence ID" value="RUQ66025.1"/>
    <property type="molecule type" value="Genomic_DNA"/>
</dbReference>
<feature type="chain" id="PRO_5019388060" evidence="1">
    <location>
        <begin position="22"/>
        <end position="130"/>
    </location>
</feature>
<dbReference type="InterPro" id="IPR011033">
    <property type="entry name" value="PRC_barrel-like_sf"/>
</dbReference>
<dbReference type="SUPFAM" id="SSF50346">
    <property type="entry name" value="PRC-barrel domain"/>
    <property type="match status" value="1"/>
</dbReference>
<feature type="signal peptide" evidence="1">
    <location>
        <begin position="1"/>
        <end position="21"/>
    </location>
</feature>
<name>A0A433J2W6_9PROT</name>
<accession>A0A433J2W6</accession>
<keyword evidence="1" id="KW-0732">Signal</keyword>
<evidence type="ECO:0000259" key="2">
    <source>
        <dbReference type="Pfam" id="PF05239"/>
    </source>
</evidence>
<comment type="caution">
    <text evidence="3">The sequence shown here is derived from an EMBL/GenBank/DDBJ whole genome shotgun (WGS) entry which is preliminary data.</text>
</comment>
<evidence type="ECO:0000313" key="3">
    <source>
        <dbReference type="EMBL" id="RUQ66025.1"/>
    </source>
</evidence>
<sequence length="130" mass="13258">MKHVLATVVALGLGGAGSALAQQSAAIPGAAGDYREVKDDKLVVPGFNLTVDQIDDMNVMGANNAKIGEVEEVLMNAAGQPVAVVVDVENSVGIGDKEVVVGLDQLRLDGGTLVTALSNGQIAALPTWHD</sequence>
<dbReference type="Pfam" id="PF05239">
    <property type="entry name" value="PRC"/>
    <property type="match status" value="1"/>
</dbReference>
<dbReference type="InterPro" id="IPR027275">
    <property type="entry name" value="PRC-brl_dom"/>
</dbReference>
<gene>
    <name evidence="3" type="ORF">EJ913_24360</name>
</gene>
<dbReference type="Proteomes" id="UP000280346">
    <property type="component" value="Unassembled WGS sequence"/>
</dbReference>
<keyword evidence="4" id="KW-1185">Reference proteome</keyword>
<protein>
    <submittedName>
        <fullName evidence="3">PRC-barrel domain containing protein</fullName>
    </submittedName>
</protein>
<feature type="domain" description="PRC-barrel" evidence="2">
    <location>
        <begin position="52"/>
        <end position="115"/>
    </location>
</feature>
<dbReference type="Gene3D" id="2.30.30.240">
    <property type="entry name" value="PRC-barrel domain"/>
    <property type="match status" value="1"/>
</dbReference>
<evidence type="ECO:0000256" key="1">
    <source>
        <dbReference type="SAM" id="SignalP"/>
    </source>
</evidence>